<name>A0A078AQA2_STYLE</name>
<keyword evidence="4" id="KW-1185">Reference proteome</keyword>
<feature type="compositionally biased region" description="Polar residues" evidence="2">
    <location>
        <begin position="76"/>
        <end position="94"/>
    </location>
</feature>
<gene>
    <name evidence="3" type="primary">Contig2824.g3031</name>
    <name evidence="3" type="ORF">STYLEM_12468</name>
</gene>
<evidence type="ECO:0000313" key="3">
    <source>
        <dbReference type="EMBL" id="CDW83422.1"/>
    </source>
</evidence>
<feature type="region of interest" description="Disordered" evidence="2">
    <location>
        <begin position="76"/>
        <end position="144"/>
    </location>
</feature>
<feature type="compositionally biased region" description="Polar residues" evidence="2">
    <location>
        <begin position="123"/>
        <end position="144"/>
    </location>
</feature>
<feature type="compositionally biased region" description="Polar residues" evidence="2">
    <location>
        <begin position="1"/>
        <end position="17"/>
    </location>
</feature>
<feature type="compositionally biased region" description="Basic residues" evidence="2">
    <location>
        <begin position="20"/>
        <end position="36"/>
    </location>
</feature>
<feature type="region of interest" description="Disordered" evidence="2">
    <location>
        <begin position="1"/>
        <end position="43"/>
    </location>
</feature>
<accession>A0A078AQA2</accession>
<reference evidence="3 4" key="1">
    <citation type="submission" date="2014-06" db="EMBL/GenBank/DDBJ databases">
        <authorList>
            <person name="Swart Estienne"/>
        </authorList>
    </citation>
    <scope>NUCLEOTIDE SEQUENCE [LARGE SCALE GENOMIC DNA]</scope>
    <source>
        <strain evidence="3 4">130c</strain>
    </source>
</reference>
<dbReference type="InParanoid" id="A0A078AQA2"/>
<feature type="coiled-coil region" evidence="1">
    <location>
        <begin position="232"/>
        <end position="259"/>
    </location>
</feature>
<feature type="region of interest" description="Disordered" evidence="2">
    <location>
        <begin position="656"/>
        <end position="690"/>
    </location>
</feature>
<organism evidence="3 4">
    <name type="scientific">Stylonychia lemnae</name>
    <name type="common">Ciliate</name>
    <dbReference type="NCBI Taxonomy" id="5949"/>
    <lineage>
        <taxon>Eukaryota</taxon>
        <taxon>Sar</taxon>
        <taxon>Alveolata</taxon>
        <taxon>Ciliophora</taxon>
        <taxon>Intramacronucleata</taxon>
        <taxon>Spirotrichea</taxon>
        <taxon>Stichotrichia</taxon>
        <taxon>Sporadotrichida</taxon>
        <taxon>Oxytrichidae</taxon>
        <taxon>Stylonychinae</taxon>
        <taxon>Stylonychia</taxon>
    </lineage>
</organism>
<dbReference type="Proteomes" id="UP000039865">
    <property type="component" value="Unassembled WGS sequence"/>
</dbReference>
<dbReference type="EMBL" id="CCKQ01011839">
    <property type="protein sequence ID" value="CDW83422.1"/>
    <property type="molecule type" value="Genomic_DNA"/>
</dbReference>
<feature type="region of interest" description="Disordered" evidence="2">
    <location>
        <begin position="178"/>
        <end position="199"/>
    </location>
</feature>
<protein>
    <submittedName>
        <fullName evidence="3">Uncharacterized protein</fullName>
    </submittedName>
</protein>
<feature type="compositionally biased region" description="Basic residues" evidence="2">
    <location>
        <begin position="96"/>
        <end position="108"/>
    </location>
</feature>
<dbReference type="AlphaFoldDB" id="A0A078AQA2"/>
<feature type="compositionally biased region" description="Basic residues" evidence="2">
    <location>
        <begin position="182"/>
        <end position="196"/>
    </location>
</feature>
<evidence type="ECO:0000256" key="1">
    <source>
        <dbReference type="SAM" id="Coils"/>
    </source>
</evidence>
<proteinExistence type="predicted"/>
<keyword evidence="1" id="KW-0175">Coiled coil</keyword>
<evidence type="ECO:0000256" key="2">
    <source>
        <dbReference type="SAM" id="MobiDB-lite"/>
    </source>
</evidence>
<sequence length="748" mass="87112">MDNKSQSPDTRSMNQDRLGSVKKKRAAPQSAHHNKVRSGVPVIGGIHSTNPVFNNNFMTGKNSMKQVISIPESTRAFTNQGSPHTRPISSLESPNSKRKVSRLRKQRGTKSTLDLISQKDGLTKNTQDNNRLLTSNSSKNMHSRPMTGNNGLNINHQSQYGSIIGSFHGVRPNTAFYSQQNGKHHHHGHGHGHAHGHPQSYEYLSQSDIPIDIKLATAKKNLMMKSTISIWTKQENQEVDKALDTITTLEKNIERKSSQAKLDRIDCKNILLKANREIKCLNYELMNIVQSRHDDNGNVIISRKPFEIEVIQEAYMTFKVQVRGQPSPAKLSCIYREQPVGSLRSDLKVYCSTTAKEPKENNCAKQFTNDVQQLQQDKQSKVDFISKNMEQVQHDPEDLQNQKLFKIRTTWQRIETAKSKKNMMELEQRKKNMFLLHRWEFLKEKRAEMKKIAIKSRLENNRKYDWVRYIITCQMMKHIYTVFYQKREVATREAQIQFAVNMFAIKFKLWSQKKRPTAELRSQQSIVKVKVVQVHYQRFKNAQELRISHFTKVLWEKEKSSLLKICMTKKNKKKQEIWKKINLIEPSIRDAIIKCYMKRCKLRFQQRFLEWRLDFKFNTVTDQIREREQEKINKKRIQKEAIEKLLFANIFLPDEEPPEAPQPPPQKDDKKVKAPAKKGKQEVPVEPPKPVLTPLQRAQGWISYGDLEEVTADMPILRFMPANKEVIQRLIIKATIAKSDKEFVNILK</sequence>
<evidence type="ECO:0000313" key="4">
    <source>
        <dbReference type="Proteomes" id="UP000039865"/>
    </source>
</evidence>